<feature type="region of interest" description="Disordered" evidence="1">
    <location>
        <begin position="220"/>
        <end position="242"/>
    </location>
</feature>
<sequence length="242" mass="27255">MPRPSRKQPTPPPKPTLSILHEEATTSKPIYFHKPNEPNGYLCQWYPSPLHDPTTNLKFTCCEQYMMYHKALHFADTESAAVVMATDNPHEHKTIGKNVRGFKAYEWDKVKRDVVVQGNMLKFGQCVAPREDGFVYPPPELVSGRLVVKQGVKAEEVSLRELLLATGDRELVEAAPGDRVWGVGFGAAEAERLRGVNREKWGSNYLGKALMEVRRGIRAEENGEEMDREHGEVAEREGDVEG</sequence>
<reference evidence="3 4" key="1">
    <citation type="submission" date="2022-12" db="EMBL/GenBank/DDBJ databases">
        <title>Genomic features and morphological characterization of a novel Knufia sp. strain isolated from spacecraft assembly facility.</title>
        <authorList>
            <person name="Teixeira M."/>
            <person name="Chander A.M."/>
            <person name="Stajich J.E."/>
            <person name="Venkateswaran K."/>
        </authorList>
    </citation>
    <scope>NUCLEOTIDE SEQUENCE [LARGE SCALE GENOMIC DNA]</scope>
    <source>
        <strain evidence="3 4">FJI-L2-BK-P2</strain>
    </source>
</reference>
<dbReference type="Pfam" id="PF08719">
    <property type="entry name" value="NADAR"/>
    <property type="match status" value="1"/>
</dbReference>
<protein>
    <recommendedName>
        <fullName evidence="2">NADAR domain-containing protein</fullName>
    </recommendedName>
</protein>
<proteinExistence type="predicted"/>
<name>A0AAN8ES46_9EURO</name>
<comment type="caution">
    <text evidence="3">The sequence shown here is derived from an EMBL/GenBank/DDBJ whole genome shotgun (WGS) entry which is preliminary data.</text>
</comment>
<keyword evidence="4" id="KW-1185">Reference proteome</keyword>
<dbReference type="AlphaFoldDB" id="A0AAN8ES46"/>
<evidence type="ECO:0000313" key="4">
    <source>
        <dbReference type="Proteomes" id="UP001316803"/>
    </source>
</evidence>
<dbReference type="Proteomes" id="UP001316803">
    <property type="component" value="Unassembled WGS sequence"/>
</dbReference>
<dbReference type="CDD" id="cd15457">
    <property type="entry name" value="NADAR"/>
    <property type="match status" value="1"/>
</dbReference>
<feature type="domain" description="NADAR" evidence="2">
    <location>
        <begin position="31"/>
        <end position="218"/>
    </location>
</feature>
<evidence type="ECO:0000313" key="3">
    <source>
        <dbReference type="EMBL" id="KAK5954900.1"/>
    </source>
</evidence>
<dbReference type="InterPro" id="IPR012816">
    <property type="entry name" value="NADAR"/>
</dbReference>
<gene>
    <name evidence="3" type="ORF">OHC33_003579</name>
</gene>
<dbReference type="InterPro" id="IPR037238">
    <property type="entry name" value="YbiA-like_sf"/>
</dbReference>
<accession>A0AAN8ES46</accession>
<evidence type="ECO:0000256" key="1">
    <source>
        <dbReference type="SAM" id="MobiDB-lite"/>
    </source>
</evidence>
<organism evidence="3 4">
    <name type="scientific">Knufia fluminis</name>
    <dbReference type="NCBI Taxonomy" id="191047"/>
    <lineage>
        <taxon>Eukaryota</taxon>
        <taxon>Fungi</taxon>
        <taxon>Dikarya</taxon>
        <taxon>Ascomycota</taxon>
        <taxon>Pezizomycotina</taxon>
        <taxon>Eurotiomycetes</taxon>
        <taxon>Chaetothyriomycetidae</taxon>
        <taxon>Chaetothyriales</taxon>
        <taxon>Trichomeriaceae</taxon>
        <taxon>Knufia</taxon>
    </lineage>
</organism>
<dbReference type="SUPFAM" id="SSF143990">
    <property type="entry name" value="YbiA-like"/>
    <property type="match status" value="2"/>
</dbReference>
<evidence type="ECO:0000259" key="2">
    <source>
        <dbReference type="Pfam" id="PF08719"/>
    </source>
</evidence>
<dbReference type="EMBL" id="JAKLMC020000007">
    <property type="protein sequence ID" value="KAK5954900.1"/>
    <property type="molecule type" value="Genomic_DNA"/>
</dbReference>
<dbReference type="Gene3D" id="1.10.357.40">
    <property type="entry name" value="YbiA-like"/>
    <property type="match status" value="1"/>
</dbReference>